<accession>A0A0F9TEB0</accession>
<comment type="caution">
    <text evidence="1">The sequence shown here is derived from an EMBL/GenBank/DDBJ whole genome shotgun (WGS) entry which is preliminary data.</text>
</comment>
<gene>
    <name evidence="1" type="ORF">LCGC14_0358340</name>
</gene>
<protein>
    <submittedName>
        <fullName evidence="1">Uncharacterized protein</fullName>
    </submittedName>
</protein>
<dbReference type="EMBL" id="LAZR01000276">
    <property type="protein sequence ID" value="KKN77559.1"/>
    <property type="molecule type" value="Genomic_DNA"/>
</dbReference>
<proteinExistence type="predicted"/>
<name>A0A0F9TEB0_9ZZZZ</name>
<sequence>MKNCQTNRSKHITQSVSTTRSVIKGGLAEGPPYMLI</sequence>
<reference evidence="1" key="1">
    <citation type="journal article" date="2015" name="Nature">
        <title>Complex archaea that bridge the gap between prokaryotes and eukaryotes.</title>
        <authorList>
            <person name="Spang A."/>
            <person name="Saw J.H."/>
            <person name="Jorgensen S.L."/>
            <person name="Zaremba-Niedzwiedzka K."/>
            <person name="Martijn J."/>
            <person name="Lind A.E."/>
            <person name="van Eijk R."/>
            <person name="Schleper C."/>
            <person name="Guy L."/>
            <person name="Ettema T.J."/>
        </authorList>
    </citation>
    <scope>NUCLEOTIDE SEQUENCE</scope>
</reference>
<evidence type="ECO:0000313" key="1">
    <source>
        <dbReference type="EMBL" id="KKN77559.1"/>
    </source>
</evidence>
<feature type="non-terminal residue" evidence="1">
    <location>
        <position position="36"/>
    </location>
</feature>
<dbReference type="AlphaFoldDB" id="A0A0F9TEB0"/>
<organism evidence="1">
    <name type="scientific">marine sediment metagenome</name>
    <dbReference type="NCBI Taxonomy" id="412755"/>
    <lineage>
        <taxon>unclassified sequences</taxon>
        <taxon>metagenomes</taxon>
        <taxon>ecological metagenomes</taxon>
    </lineage>
</organism>